<dbReference type="AlphaFoldDB" id="A0A0A9FT99"/>
<name>A0A0A9FT99_ARUDO</name>
<accession>A0A0A9FT99</accession>
<protein>
    <submittedName>
        <fullName evidence="1">Uncharacterized protein</fullName>
    </submittedName>
</protein>
<sequence>MGRYILKALHLWSRKGRKSWLLPARYGFSDCAMTTGNTQ</sequence>
<reference evidence="1" key="2">
    <citation type="journal article" date="2015" name="Data Brief">
        <title>Shoot transcriptome of the giant reed, Arundo donax.</title>
        <authorList>
            <person name="Barrero R.A."/>
            <person name="Guerrero F.D."/>
            <person name="Moolhuijzen P."/>
            <person name="Goolsby J.A."/>
            <person name="Tidwell J."/>
            <person name="Bellgard S.E."/>
            <person name="Bellgard M.I."/>
        </authorList>
    </citation>
    <scope>NUCLEOTIDE SEQUENCE</scope>
    <source>
        <tissue evidence="1">Shoot tissue taken approximately 20 cm above the soil surface</tissue>
    </source>
</reference>
<reference evidence="1" key="1">
    <citation type="submission" date="2014-09" db="EMBL/GenBank/DDBJ databases">
        <authorList>
            <person name="Magalhaes I.L.F."/>
            <person name="Oliveira U."/>
            <person name="Santos F.R."/>
            <person name="Vidigal T.H.D.A."/>
            <person name="Brescovit A.D."/>
            <person name="Santos A.J."/>
        </authorList>
    </citation>
    <scope>NUCLEOTIDE SEQUENCE</scope>
    <source>
        <tissue evidence="1">Shoot tissue taken approximately 20 cm above the soil surface</tissue>
    </source>
</reference>
<evidence type="ECO:0000313" key="1">
    <source>
        <dbReference type="EMBL" id="JAE13536.1"/>
    </source>
</evidence>
<dbReference type="EMBL" id="GBRH01184360">
    <property type="protein sequence ID" value="JAE13536.1"/>
    <property type="molecule type" value="Transcribed_RNA"/>
</dbReference>
<proteinExistence type="predicted"/>
<organism evidence="1">
    <name type="scientific">Arundo donax</name>
    <name type="common">Giant reed</name>
    <name type="synonym">Donax arundinaceus</name>
    <dbReference type="NCBI Taxonomy" id="35708"/>
    <lineage>
        <taxon>Eukaryota</taxon>
        <taxon>Viridiplantae</taxon>
        <taxon>Streptophyta</taxon>
        <taxon>Embryophyta</taxon>
        <taxon>Tracheophyta</taxon>
        <taxon>Spermatophyta</taxon>
        <taxon>Magnoliopsida</taxon>
        <taxon>Liliopsida</taxon>
        <taxon>Poales</taxon>
        <taxon>Poaceae</taxon>
        <taxon>PACMAD clade</taxon>
        <taxon>Arundinoideae</taxon>
        <taxon>Arundineae</taxon>
        <taxon>Arundo</taxon>
    </lineage>
</organism>